<dbReference type="Gene3D" id="1.10.8.80">
    <property type="entry name" value="Magnesium chelatase subunit I, C-Terminal domain"/>
    <property type="match status" value="1"/>
</dbReference>
<feature type="domain" description="ChlI/MoxR AAA lid" evidence="6">
    <location>
        <begin position="259"/>
        <end position="324"/>
    </location>
</feature>
<reference evidence="7 8" key="1">
    <citation type="submission" date="2020-08" db="EMBL/GenBank/DDBJ databases">
        <title>Sequencing the genomes of 1000 actinobacteria strains.</title>
        <authorList>
            <person name="Klenk H.-P."/>
        </authorList>
    </citation>
    <scope>NUCLEOTIDE SEQUENCE [LARGE SCALE GENOMIC DNA]</scope>
    <source>
        <strain evidence="7 8">DSM 16678</strain>
    </source>
</reference>
<dbReference type="PANTHER" id="PTHR42759">
    <property type="entry name" value="MOXR FAMILY PROTEIN"/>
    <property type="match status" value="1"/>
</dbReference>
<evidence type="ECO:0000259" key="5">
    <source>
        <dbReference type="Pfam" id="PF07726"/>
    </source>
</evidence>
<dbReference type="Pfam" id="PF07726">
    <property type="entry name" value="AAA_3"/>
    <property type="match status" value="1"/>
</dbReference>
<comment type="similarity">
    <text evidence="3">Belongs to the MoxR family.</text>
</comment>
<dbReference type="Pfam" id="PF17863">
    <property type="entry name" value="AAA_lid_2"/>
    <property type="match status" value="1"/>
</dbReference>
<dbReference type="InterPro" id="IPR027417">
    <property type="entry name" value="P-loop_NTPase"/>
</dbReference>
<proteinExistence type="inferred from homology"/>
<keyword evidence="2" id="KW-0067">ATP-binding</keyword>
<keyword evidence="7" id="KW-0378">Hydrolase</keyword>
<accession>A0A839XX93</accession>
<evidence type="ECO:0000256" key="4">
    <source>
        <dbReference type="SAM" id="MobiDB-lite"/>
    </source>
</evidence>
<comment type="caution">
    <text evidence="7">The sequence shown here is derived from an EMBL/GenBank/DDBJ whole genome shotgun (WGS) entry which is preliminary data.</text>
</comment>
<dbReference type="EC" id="3.6.3.-" evidence="7"/>
<feature type="domain" description="ATPase AAA-3" evidence="5">
    <location>
        <begin position="53"/>
        <end position="183"/>
    </location>
</feature>
<feature type="compositionally biased region" description="Low complexity" evidence="4">
    <location>
        <begin position="370"/>
        <end position="445"/>
    </location>
</feature>
<feature type="compositionally biased region" description="Gly residues" evidence="4">
    <location>
        <begin position="355"/>
        <end position="369"/>
    </location>
</feature>
<evidence type="ECO:0000313" key="7">
    <source>
        <dbReference type="EMBL" id="MBB3674657.1"/>
    </source>
</evidence>
<gene>
    <name evidence="7" type="ORF">FHX36_000392</name>
</gene>
<evidence type="ECO:0000259" key="6">
    <source>
        <dbReference type="Pfam" id="PF17863"/>
    </source>
</evidence>
<dbReference type="Gene3D" id="3.40.50.300">
    <property type="entry name" value="P-loop containing nucleotide triphosphate hydrolases"/>
    <property type="match status" value="1"/>
</dbReference>
<feature type="region of interest" description="Disordered" evidence="4">
    <location>
        <begin position="332"/>
        <end position="459"/>
    </location>
</feature>
<evidence type="ECO:0000313" key="8">
    <source>
        <dbReference type="Proteomes" id="UP000580718"/>
    </source>
</evidence>
<evidence type="ECO:0000256" key="3">
    <source>
        <dbReference type="ARBA" id="ARBA00061607"/>
    </source>
</evidence>
<keyword evidence="1" id="KW-0547">Nucleotide-binding</keyword>
<dbReference type="AlphaFoldDB" id="A0A839XX93"/>
<organism evidence="7 8">
    <name type="scientific">Modestobacter versicolor</name>
    <dbReference type="NCBI Taxonomy" id="429133"/>
    <lineage>
        <taxon>Bacteria</taxon>
        <taxon>Bacillati</taxon>
        <taxon>Actinomycetota</taxon>
        <taxon>Actinomycetes</taxon>
        <taxon>Geodermatophilales</taxon>
        <taxon>Geodermatophilaceae</taxon>
        <taxon>Modestobacter</taxon>
    </lineage>
</organism>
<dbReference type="InterPro" id="IPR041628">
    <property type="entry name" value="ChlI/MoxR_AAA_lid"/>
</dbReference>
<dbReference type="EMBL" id="JACIBU010000001">
    <property type="protein sequence ID" value="MBB3674657.1"/>
    <property type="molecule type" value="Genomic_DNA"/>
</dbReference>
<dbReference type="InterPro" id="IPR050764">
    <property type="entry name" value="CbbQ/NirQ/NorQ/GpvN"/>
</dbReference>
<dbReference type="Proteomes" id="UP000580718">
    <property type="component" value="Unassembled WGS sequence"/>
</dbReference>
<dbReference type="GO" id="GO:0016887">
    <property type="term" value="F:ATP hydrolysis activity"/>
    <property type="evidence" value="ECO:0007669"/>
    <property type="project" value="InterPro"/>
</dbReference>
<dbReference type="InterPro" id="IPR011703">
    <property type="entry name" value="ATPase_AAA-3"/>
</dbReference>
<dbReference type="FunFam" id="3.40.50.300:FF:000640">
    <property type="entry name" value="MoxR family ATPase"/>
    <property type="match status" value="1"/>
</dbReference>
<sequence length="459" mass="48625">MTAASSPPVSDQPTPPSVDAARLERALFEIKRVIVGQDRLVERMLVGLLARGHVLLEGVPGVAKTLAVETLARVVGGEFARLQFTPDLVPADILGTRIYKSGQDAFDTELGPVFANFVLADEINRAPAKVQSALLEVMAERQVSIGGVTHKLPDPFLVLATQNPIENEGVYPLPEAQRDRFLLKVLVDYPSPEEEREIIYRMGSNPPSAETVLGPDDVRRLQRTASEVFVHHALVDYVVRLVVATRAPREHGMADVANWVSYGASPRASLGLIAASRALALIRGRDYVLPQDVLDVTGDVLRHRLVLSYDALADGVPADHIVKRVVQSVPLPQVTPRQRSGGYGPGSPGGPVVPGFGGGSFGPPNGGAPNGQPQGQPNGQPNGQPGPYGQPGQFGPPQGQPGQFGPPQQQQYGQQPQFGQYGQQQRPGQPTGPSNGQPNGQPGTGASAASPADRPDGSV</sequence>
<evidence type="ECO:0000256" key="2">
    <source>
        <dbReference type="ARBA" id="ARBA00022840"/>
    </source>
</evidence>
<protein>
    <submittedName>
        <fullName evidence="7">MoxR-like ATPase</fullName>
        <ecNumber evidence="7">3.6.3.-</ecNumber>
    </submittedName>
</protein>
<name>A0A839XX93_9ACTN</name>
<dbReference type="GO" id="GO:0005524">
    <property type="term" value="F:ATP binding"/>
    <property type="evidence" value="ECO:0007669"/>
    <property type="project" value="UniProtKB-KW"/>
</dbReference>
<dbReference type="SUPFAM" id="SSF52540">
    <property type="entry name" value="P-loop containing nucleoside triphosphate hydrolases"/>
    <property type="match status" value="1"/>
</dbReference>
<dbReference type="RefSeq" id="WP_183513457.1">
    <property type="nucleotide sequence ID" value="NZ_JACIBU010000001.1"/>
</dbReference>
<evidence type="ECO:0000256" key="1">
    <source>
        <dbReference type="ARBA" id="ARBA00022741"/>
    </source>
</evidence>
<dbReference type="PANTHER" id="PTHR42759:SF1">
    <property type="entry name" value="MAGNESIUM-CHELATASE SUBUNIT CHLD"/>
    <property type="match status" value="1"/>
</dbReference>